<keyword evidence="1" id="KW-0677">Repeat</keyword>
<organism evidence="4 5">
    <name type="scientific">Maribellus luteus</name>
    <dbReference type="NCBI Taxonomy" id="2305463"/>
    <lineage>
        <taxon>Bacteria</taxon>
        <taxon>Pseudomonadati</taxon>
        <taxon>Bacteroidota</taxon>
        <taxon>Bacteroidia</taxon>
        <taxon>Marinilabiliales</taxon>
        <taxon>Prolixibacteraceae</taxon>
        <taxon>Maribellus</taxon>
    </lineage>
</organism>
<dbReference type="PROSITE" id="PS50825">
    <property type="entry name" value="HYR"/>
    <property type="match status" value="6"/>
</dbReference>
<evidence type="ECO:0000259" key="3">
    <source>
        <dbReference type="PROSITE" id="PS50825"/>
    </source>
</evidence>
<dbReference type="PANTHER" id="PTHR24273:SF32">
    <property type="entry name" value="HYALIN"/>
    <property type="match status" value="1"/>
</dbReference>
<feature type="domain" description="HYR" evidence="3">
    <location>
        <begin position="146"/>
        <end position="232"/>
    </location>
</feature>
<dbReference type="Proteomes" id="UP000265926">
    <property type="component" value="Unassembled WGS sequence"/>
</dbReference>
<accession>A0A399T0Y6</accession>
<feature type="compositionally biased region" description="Polar residues" evidence="2">
    <location>
        <begin position="1495"/>
        <end position="1507"/>
    </location>
</feature>
<dbReference type="OrthoDB" id="1091850at2"/>
<gene>
    <name evidence="4" type="ORF">D1614_04275</name>
</gene>
<proteinExistence type="predicted"/>
<comment type="caution">
    <text evidence="4">The sequence shown here is derived from an EMBL/GenBank/DDBJ whole genome shotgun (WGS) entry which is preliminary data.</text>
</comment>
<reference evidence="4 5" key="1">
    <citation type="submission" date="2018-08" db="EMBL/GenBank/DDBJ databases">
        <title>Pallidiluteibacterium maritimus gen. nov., sp. nov., isolated from coastal sediment.</title>
        <authorList>
            <person name="Zhou L.Y."/>
        </authorList>
    </citation>
    <scope>NUCLEOTIDE SEQUENCE [LARGE SCALE GENOMIC DNA]</scope>
    <source>
        <strain evidence="4 5">XSD2</strain>
    </source>
</reference>
<feature type="domain" description="HYR" evidence="3">
    <location>
        <begin position="1371"/>
        <end position="1458"/>
    </location>
</feature>
<dbReference type="EMBL" id="QWGR01000002">
    <property type="protein sequence ID" value="RIJ49966.1"/>
    <property type="molecule type" value="Genomic_DNA"/>
</dbReference>
<feature type="domain" description="HYR" evidence="3">
    <location>
        <begin position="2685"/>
        <end position="2775"/>
    </location>
</feature>
<feature type="domain" description="HYR" evidence="3">
    <location>
        <begin position="2962"/>
        <end position="3063"/>
    </location>
</feature>
<evidence type="ECO:0000256" key="2">
    <source>
        <dbReference type="SAM" id="MobiDB-lite"/>
    </source>
</evidence>
<feature type="domain" description="HYR" evidence="3">
    <location>
        <begin position="2499"/>
        <end position="2589"/>
    </location>
</feature>
<feature type="domain" description="HYR" evidence="3">
    <location>
        <begin position="2306"/>
        <end position="2399"/>
    </location>
</feature>
<evidence type="ECO:0000313" key="4">
    <source>
        <dbReference type="EMBL" id="RIJ49966.1"/>
    </source>
</evidence>
<evidence type="ECO:0000313" key="5">
    <source>
        <dbReference type="Proteomes" id="UP000265926"/>
    </source>
</evidence>
<evidence type="ECO:0000256" key="1">
    <source>
        <dbReference type="ARBA" id="ARBA00022737"/>
    </source>
</evidence>
<dbReference type="InterPro" id="IPR003410">
    <property type="entry name" value="HYR_dom"/>
</dbReference>
<feature type="region of interest" description="Disordered" evidence="2">
    <location>
        <begin position="1494"/>
        <end position="1513"/>
    </location>
</feature>
<sequence length="3326" mass="350860">MIVSLSVFIDPTSVKAGVLRAGEGGSVDIVTGGYEAPDNIHFSKISGNNAFPDDTIGIVCPENISTYTDVNACNTLISSGLELIDRGNTIASLSWQMEGATEGSSSASGINQLTSYVFNEGTTLVTYRGRDRSNQSVFCSFTVVVADNEIPRLMNPPGNISVEADPGDCHAVVNWQEPIVLDNCASRDQIIVDANYMPGSAFPIGTTEVFFSISDGVEYNRDEYSFTVTVTDNEKPEIYAPHPIRVKCGDPVPEAFTSWREFTEGGGVAFDNCNIEVESFRFVGQKSNGIRCPYTVTRTYSIADDYGNITEVEHLVYVTGEEEAQEEPQPELVLKSAMADCEAIYSGNWNVDSIWSCGHVPTSADNVTIPNGFTVTVNTTATCNNISIEGGGEVNHGATLATTLQVYGSWTNSGTYNGGTNGVVEFIGSNPASISGTTNFEGLVINKGSLSTTLTISGTAAVLSSGLLTMTSGLVTIPGTGSFSVNPAIGLTIEQAAGFDVTGGSLSTGNFTITNNGLIRINSGTANFGINSGNTVHTQNHGAFIVSNGSVDIAGRLESTADGTLSPPGLNSGITISGGIVSLSTAGNNLSGVGSLNVTSSGDFYFTGGTIIFQNPSTATTELDLGLISGTGTKNTVGGTFQFGNTSTPGGSVFNISSEIPLDHITSSANADLLLEGDLLVRDLDLNSATTINLNGNSLLQQVTGTGTYSFPLVDGSGNDISVDINLSSVGSLGANPYIEVTTTDNKFSPQNASATNFLSRYWTVTLNDINGPNYSVSADFPTADISGTQSEIAAGVWTGSIPWIKGSAASGNTISSGAITTGGTIIFTGITLDAPSVSINNGAASEEICTGSSVVLTAVPTGDPGWTYSWSPSTGLSATNIAAPTASPTSDQTYTVTVTDGNGFTAQDQITVNVDPVSVGGTVNGSATVCSGVNSTTLTLTGEVGAVQRWEYSTNGGSNWTTIPNTTTSYTATNLTQTTMYRAVVQSGVCNEANSVEATITVDPVSVGGTASANQTICDGSSPADLTLTGHVGSIQWQWSPNGTSSWTDITGAVGSTLTSVDMGSLNADRYYRAEVTSGVCSPAYSNTVVISVDPTSVGGTASANQTICDGSSPADLTLSGSVGSIQWQWSSDGTSSWTDIGGATGSTLTSAQMGSLSANRYYRAQVTSGVCAAAYSTVVLITVNSTPSVNTVSDQEICHGTNTTAINFTGTATSYEWTNDQPSIGLVASGTGSIAAFNASNTGNVPVIATIEVTPVYTNNGVSCSGTPESFTITVNPIPTVSASPATQQICPGDNIAISIANPNSVAGTTYSWTRDNTTTLTGLESGTGNTISGMISSSNPGTLETTTFTITATANGCSSQTTVQVIVGDDTDPTVASCPGNISVGADPGSCTAVVSYTLPAFDDNCDGNGLPGTLTAGLASGQAFSVGITTVTYEFTDAAGNGPVECSFTVTVSDNEAPVITCPANITVDNSPGFCYATAASFTITPPVATDNCNPDPSETPSRSDGLAMNASFPVGVTTITWTASDGTNTSTCTQTITVIDNEDPTFTAPANITIYTDANCNANSDPVQTGNPINLKDNCTASVNLNSGYTDGANVPGSCSGNYSFTRTWTVTDAAGNSTSKDQIITVSDITKPTISVPPNVSIACSDSQDPDDTGWATATDNCAVDSIFYSDSTGTPAVSCASNYTIFRKWVAEDECGNQRSGVQRITVSDTKGPEVVFSNQVINVQCPDDIPVYYENLAQFLASNASNDAYDLCGGSVTMQLYDEYSVFDPGTSDAGYCPESVVRKYRFYDECLNYTEVEQVIYVNDLSNCECTECTDKVEVFNVDLRTDPDSLWAVYDVRKDKGARCCLDDVWWEDGGKDPYRCVSFNVIIDDGAVGVQIKTSKGQDSKEWRVDCEQVSLEGPDGDIICLPSGEYHLFSHCKQGSDPIDYFIQSVAGIIASDDISTRVDCSNQIHTTGDFESAPVWSALNPAYDKYLDVSDPYNPVFYVPLEDKDLVPAAIQYQVCADVVGYICGQSNDGTICDTITVHVLPPIEIELNIDPTLICEDDPLTLVADVSPSSIYYQWRWFNGPDASGSVISTSNTLSLTPPVALGTYSVQVTDYDPSGLMCNVAVYNFEVEADTTGASVFSPTDDLTIQCNDPDAAQLIQDWLATATAQNDDGTPLDVTNNYSGITLACNVVLPVVFSAEDICGNVGADTAYIYVIDTIAPVISPESFDQITDCNTLDKNTHPDYLAWLNNNGGAAATDDCDHPDSLTWTNNATTQAWVGDGARDSITVTFTVTDDCGNADSTTATFTIVDDEPPTITCPGDVLEEAAPDSCSKIPDTLEDPVYADSCSVPDITWTSTGALVSSGNGIITGVSFPVGTTTVTYRATDAAGLIAECDFTVTIVDVTPPNLEISNCVDVTGTMDATNCFAEPPTILDPLYSDDCWPNDSLVLAFTIETEGGLWDTTGFGYVSDLNFPVGVSTVTYTVTDPDSNMVSCSFTVTMLRDEIPWTAITCPSDPPAVVLGSTECERSISLTPPTVDDYCVTATYTITNDFNNDSVIINEVFPVGTTEVNWTITDNSGNDTTCTVYVVVTGIQLPTITCPSDVEGQMTADDCFALPPAIGSPSYSAPCWDTDSLDLSFRIINGAWDTTGVGEVNGLEFPAGINTVWYIVSDPDGNKDSCDFTVSMLRDEIPSSAIVCPPNPPSVTLGANECDATLSLPQPTINETCTTVVYSFTNNYNNDSVIVNETFPTGTTEVTWYITDNSGNVDSCIVYVEVNGIQLPTITCPSDVEGQMTADDCFALPPAIGSPSYSAPCWDTDSLDLSFRIINGAWDTTGVGEVNGLEFPAGINTVWYIVSDPDGNKDSCDFTVTMLRDEIPSSVVACQADPADRFVDDSTSCDAWVDVLPPVISEECTTVVYDITHNSDYGVDSSNASGYYPIGQHRVVWYITDNSGNIDSCVHNFEVFDMLPILVCPPDVEVFADENELFATNVTVGLPTYWDNCDSVLIYTVTPPDSITTLFNGSPDSINLLTGPHTYDLGVTTIEYTFKDGNGNIVVCDFTVTVWAAPDIECPPDTTIYLDGSEADCSDTFDPGVADLIEGAPPITWTYTITFADGTSEGPVTYVKDASDPYANPLGDRTFPLGVTTIEWRAENLAGFDTCSHWIEVIDTIPPTLKAEPYENCVDPLHWAVYNPSNPNPVYNHVDPLVEKFPVDYRTMFAGDTFLDLTSLEDNCCDSVDMTINWRIDFADTPDPVTGAAVSHAPVSGTGQPSTYEEGSIPTDIYLWGDGVTFTAVTHTITYWVEDCNGNISDEIMREITITPRPKIEKQ</sequence>
<dbReference type="PANTHER" id="PTHR24273">
    <property type="entry name" value="FI04643P-RELATED"/>
    <property type="match status" value="1"/>
</dbReference>
<keyword evidence="5" id="KW-1185">Reference proteome</keyword>
<dbReference type="RefSeq" id="WP_119436654.1">
    <property type="nucleotide sequence ID" value="NZ_QWGR01000002.1"/>
</dbReference>
<name>A0A399T0Y6_9BACT</name>
<protein>
    <submittedName>
        <fullName evidence="4">HYR domain-containing protein</fullName>
    </submittedName>
</protein>
<dbReference type="Pfam" id="PF02494">
    <property type="entry name" value="HYR"/>
    <property type="match status" value="7"/>
</dbReference>